<dbReference type="Proteomes" id="UP001360560">
    <property type="component" value="Unassembled WGS sequence"/>
</dbReference>
<accession>A0AAV5QHR4</accession>
<dbReference type="RefSeq" id="XP_064850920.1">
    <property type="nucleotide sequence ID" value="XM_064994848.1"/>
</dbReference>
<gene>
    <name evidence="2" type="ORF">DASC09_012450</name>
</gene>
<dbReference type="AlphaFoldDB" id="A0AAV5QHR4"/>
<reference evidence="2 3" key="1">
    <citation type="journal article" date="2023" name="Elife">
        <title>Identification of key yeast species and microbe-microbe interactions impacting larval growth of Drosophila in the wild.</title>
        <authorList>
            <person name="Mure A."/>
            <person name="Sugiura Y."/>
            <person name="Maeda R."/>
            <person name="Honda K."/>
            <person name="Sakurai N."/>
            <person name="Takahashi Y."/>
            <person name="Watada M."/>
            <person name="Katoh T."/>
            <person name="Gotoh A."/>
            <person name="Gotoh Y."/>
            <person name="Taniguchi I."/>
            <person name="Nakamura K."/>
            <person name="Hayashi T."/>
            <person name="Katayama T."/>
            <person name="Uemura T."/>
            <person name="Hattori Y."/>
        </authorList>
    </citation>
    <scope>NUCLEOTIDE SEQUENCE [LARGE SCALE GENOMIC DNA]</scope>
    <source>
        <strain evidence="2 3">SC-9</strain>
    </source>
</reference>
<name>A0AAV5QHR4_9ASCO</name>
<organism evidence="2 3">
    <name type="scientific">Saccharomycopsis crataegensis</name>
    <dbReference type="NCBI Taxonomy" id="43959"/>
    <lineage>
        <taxon>Eukaryota</taxon>
        <taxon>Fungi</taxon>
        <taxon>Dikarya</taxon>
        <taxon>Ascomycota</taxon>
        <taxon>Saccharomycotina</taxon>
        <taxon>Saccharomycetes</taxon>
        <taxon>Saccharomycopsidaceae</taxon>
        <taxon>Saccharomycopsis</taxon>
    </lineage>
</organism>
<dbReference type="EMBL" id="BTFZ01000002">
    <property type="protein sequence ID" value="GMM33920.1"/>
    <property type="molecule type" value="Genomic_DNA"/>
</dbReference>
<evidence type="ECO:0000313" key="3">
    <source>
        <dbReference type="Proteomes" id="UP001360560"/>
    </source>
</evidence>
<keyword evidence="3" id="KW-1185">Reference proteome</keyword>
<keyword evidence="1" id="KW-0175">Coiled coil</keyword>
<proteinExistence type="predicted"/>
<protein>
    <submittedName>
        <fullName evidence="2">Uncharacterized protein</fullName>
    </submittedName>
</protein>
<evidence type="ECO:0000256" key="1">
    <source>
        <dbReference type="SAM" id="Coils"/>
    </source>
</evidence>
<dbReference type="GeneID" id="90071899"/>
<comment type="caution">
    <text evidence="2">The sequence shown here is derived from an EMBL/GenBank/DDBJ whole genome shotgun (WGS) entry which is preliminary data.</text>
</comment>
<evidence type="ECO:0000313" key="2">
    <source>
        <dbReference type="EMBL" id="GMM33920.1"/>
    </source>
</evidence>
<feature type="coiled-coil region" evidence="1">
    <location>
        <begin position="268"/>
        <end position="295"/>
    </location>
</feature>
<sequence>MIFNPEIVNRAFIRAVVNWLCQFNERAVIPGQQLREIITPQSINKILKSLIDSSIIDYSSQYDYHDLTLDEEILKVKLRYFEVLVNVMTQEFIKCNTRVISPNAIRYDENSIADGANVPYSNADNSIYDNFGDGYGAPIYAKDSSNRPFASVTRLSVSESYKNDRFNYFLRFITPAKLFAIVGEDTVLTDNELIQIQSLFALFIELGIHCQKAAVCITLCTFLDENDRAEFQVFFGRSPDDTELSLSAYDNEISLTKGNFSFESDFKSKELLSRLSKLENDNLLLKNELSISRRRQGLYLEKIAAMEESARAYKNNSECVDDLLKKFLDKRDELETLYQENEALSIKGQQDRSKYESMIEELKAEICILKEKSKRLSEVKVLQDLAPMKKLSKSMEFQADDYVESLKWDLDIANNYIFGPSMELLRSSNFGGVKGNHKGLIFKNRGREIHNLFAE</sequence>